<dbReference type="SMART" id="SM00474">
    <property type="entry name" value="35EXOc"/>
    <property type="match status" value="1"/>
</dbReference>
<evidence type="ECO:0000313" key="12">
    <source>
        <dbReference type="Proteomes" id="UP000015241"/>
    </source>
</evidence>
<keyword evidence="5" id="KW-0271">Exosome</keyword>
<feature type="compositionally biased region" description="Acidic residues" evidence="9">
    <location>
        <begin position="804"/>
        <end position="814"/>
    </location>
</feature>
<dbReference type="CDD" id="cd06147">
    <property type="entry name" value="Rrp6p_like_exo"/>
    <property type="match status" value="1"/>
</dbReference>
<name>S8E071_FOMSC</name>
<comment type="subcellular location">
    <subcellularLocation>
        <location evidence="1">Nucleus</location>
    </subcellularLocation>
</comment>
<keyword evidence="2" id="KW-0698">rRNA processing</keyword>
<evidence type="ECO:0000256" key="6">
    <source>
        <dbReference type="ARBA" id="ARBA00022839"/>
    </source>
</evidence>
<dbReference type="AlphaFoldDB" id="S8E071"/>
<dbReference type="Proteomes" id="UP000015241">
    <property type="component" value="Unassembled WGS sequence"/>
</dbReference>
<dbReference type="GO" id="GO:0000175">
    <property type="term" value="F:3'-5'-RNA exonuclease activity"/>
    <property type="evidence" value="ECO:0007669"/>
    <property type="project" value="InterPro"/>
</dbReference>
<dbReference type="GO" id="GO:0003727">
    <property type="term" value="F:single-stranded RNA binding"/>
    <property type="evidence" value="ECO:0007669"/>
    <property type="project" value="TreeGrafter"/>
</dbReference>
<dbReference type="EMBL" id="KE504163">
    <property type="protein sequence ID" value="EPS98616.1"/>
    <property type="molecule type" value="Genomic_DNA"/>
</dbReference>
<dbReference type="Gene3D" id="1.10.150.80">
    <property type="entry name" value="HRDC domain"/>
    <property type="match status" value="1"/>
</dbReference>
<dbReference type="InterPro" id="IPR012588">
    <property type="entry name" value="Exosome-assoc_fac_Rrp6_N"/>
</dbReference>
<feature type="region of interest" description="Disordered" evidence="9">
    <location>
        <begin position="759"/>
        <end position="854"/>
    </location>
</feature>
<dbReference type="GO" id="GO:0071040">
    <property type="term" value="P:nuclear polyadenylation-dependent antisense transcript catabolic process"/>
    <property type="evidence" value="ECO:0007669"/>
    <property type="project" value="TreeGrafter"/>
</dbReference>
<feature type="domain" description="HRDC" evidence="10">
    <location>
        <begin position="499"/>
        <end position="579"/>
    </location>
</feature>
<evidence type="ECO:0000256" key="9">
    <source>
        <dbReference type="SAM" id="MobiDB-lite"/>
    </source>
</evidence>
<organism evidence="11 12">
    <name type="scientific">Fomitopsis schrenkii</name>
    <name type="common">Brown rot fungus</name>
    <dbReference type="NCBI Taxonomy" id="2126942"/>
    <lineage>
        <taxon>Eukaryota</taxon>
        <taxon>Fungi</taxon>
        <taxon>Dikarya</taxon>
        <taxon>Basidiomycota</taxon>
        <taxon>Agaricomycotina</taxon>
        <taxon>Agaricomycetes</taxon>
        <taxon>Polyporales</taxon>
        <taxon>Fomitopsis</taxon>
    </lineage>
</organism>
<keyword evidence="12" id="KW-1185">Reference proteome</keyword>
<comment type="similarity">
    <text evidence="8">Belongs to the exosome component 10/RRP6 family.</text>
</comment>
<sequence length="854" mass="92916">MTTATSSASLTPASFNDYNAALQAAALKATKHSAQLPTDIPFHRSVDRAFAKDLDAASARVLSIANRLLGLVSTTDSKRKGKARLANEDDVVDSFHAMVVDPMDQLLERADICLDEFLGRSKPPAIAVNPAQSATQKPKKPNAPPGRLDPALQHASTLAKPQLNFKRRPDNGNMSIWQPTLKHKYNAQVPLGYNYTDEDSEEPSGPSANHPYRYEIRHTSYPSHMFASAPPVAPQSFDATPFTWVSTPAAFDKMLEKLRSAREIAIDLEHHSYRTFAGFVCLMQISTRGEDWVVDTLALREELEALNEVFTDPTIVKVLHGAESDIVWLQQDFNLYVVNLFDTYHASRVLDFPRHGLATLLEMYCDFTADKKYQLADWRIRPLPAEMLAYARSDTHFLLYIYDNLRNALLDRGQSASRAQSRAGTPPSLPHQEQAPAAHALVREVLARSEETALRVYEKEVYDAADGGGPGGWDTLARKWNKGALTAGAEAQAQAGSVYAIQRAVYRTVHAWRDRVAREEDESTRYVLPNHYLFVLAEKPPADMAALLSLFHPVPPVVRRRSKELLDAIRGAAKNVQDAAKAQAAPEATLAPADAPVAEAAAQEEVEMDVAEAAAPSSGRAEASSTDLWAHSAYLIAGAAESALLGNPVVVKVEVKGAAVFAAPSSALFGGASRRSSEALDSSKIRFSEVVARIHGTFVIAPSVPRLQSVAASGSGTQSPDDAKQEVDADEEAADASPAVAGAAEIPFVPAAQRARAEPVEDDSIVVVGQRRQKKRKRAPKGAKHESDSEPVEAFDYGAVSNILDEEPEAEMEDASAAKRRKKKQVAGYQYGDFPAPPPARSQPKSGNQTRTFR</sequence>
<keyword evidence="4" id="KW-0378">Hydrolase</keyword>
<dbReference type="GO" id="GO:0005730">
    <property type="term" value="C:nucleolus"/>
    <property type="evidence" value="ECO:0007669"/>
    <property type="project" value="TreeGrafter"/>
</dbReference>
<evidence type="ECO:0000256" key="7">
    <source>
        <dbReference type="ARBA" id="ARBA00023242"/>
    </source>
</evidence>
<keyword evidence="7" id="KW-0539">Nucleus</keyword>
<dbReference type="FunCoup" id="S8E071">
    <property type="interactions" value="767"/>
</dbReference>
<dbReference type="InterPro" id="IPR002121">
    <property type="entry name" value="HRDC_dom"/>
</dbReference>
<dbReference type="SMART" id="SM00341">
    <property type="entry name" value="HRDC"/>
    <property type="match status" value="1"/>
</dbReference>
<dbReference type="GO" id="GO:0071051">
    <property type="term" value="P:poly(A)-dependent snoRNA 3'-end processing"/>
    <property type="evidence" value="ECO:0007669"/>
    <property type="project" value="TreeGrafter"/>
</dbReference>
<feature type="compositionally biased region" description="Basic residues" evidence="9">
    <location>
        <begin position="771"/>
        <end position="782"/>
    </location>
</feature>
<dbReference type="GO" id="GO:0071035">
    <property type="term" value="P:nuclear polyadenylation-dependent rRNA catabolic process"/>
    <property type="evidence" value="ECO:0007669"/>
    <property type="project" value="TreeGrafter"/>
</dbReference>
<feature type="region of interest" description="Disordered" evidence="9">
    <location>
        <begin position="416"/>
        <end position="435"/>
    </location>
</feature>
<dbReference type="Pfam" id="PF00570">
    <property type="entry name" value="HRDC"/>
    <property type="match status" value="1"/>
</dbReference>
<dbReference type="InterPro" id="IPR044876">
    <property type="entry name" value="HRDC_dom_sf"/>
</dbReference>
<dbReference type="GO" id="GO:0000166">
    <property type="term" value="F:nucleotide binding"/>
    <property type="evidence" value="ECO:0007669"/>
    <property type="project" value="InterPro"/>
</dbReference>
<dbReference type="InterPro" id="IPR012337">
    <property type="entry name" value="RNaseH-like_sf"/>
</dbReference>
<gene>
    <name evidence="11" type="ORF">FOMPIDRAFT_1031318</name>
</gene>
<evidence type="ECO:0000256" key="8">
    <source>
        <dbReference type="ARBA" id="ARBA00043957"/>
    </source>
</evidence>
<dbReference type="SUPFAM" id="SSF47819">
    <property type="entry name" value="HRDC-like"/>
    <property type="match status" value="1"/>
</dbReference>
<dbReference type="GO" id="GO:0000467">
    <property type="term" value="P:exonucleolytic trimming to generate mature 3'-end of 5.8S rRNA from tricistronic rRNA transcript (SSU-rRNA, 5.8S rRNA, LSU-rRNA)"/>
    <property type="evidence" value="ECO:0007669"/>
    <property type="project" value="InterPro"/>
</dbReference>
<feature type="region of interest" description="Disordered" evidence="9">
    <location>
        <begin position="710"/>
        <end position="740"/>
    </location>
</feature>
<evidence type="ECO:0000259" key="10">
    <source>
        <dbReference type="PROSITE" id="PS50967"/>
    </source>
</evidence>
<dbReference type="GO" id="GO:0071038">
    <property type="term" value="P:TRAMP-dependent tRNA surveillance pathway"/>
    <property type="evidence" value="ECO:0007669"/>
    <property type="project" value="TreeGrafter"/>
</dbReference>
<dbReference type="OrthoDB" id="2250022at2759"/>
<dbReference type="SUPFAM" id="SSF53098">
    <property type="entry name" value="Ribonuclease H-like"/>
    <property type="match status" value="1"/>
</dbReference>
<dbReference type="PANTHER" id="PTHR12124:SF47">
    <property type="entry name" value="EXOSOME COMPONENT 10"/>
    <property type="match status" value="1"/>
</dbReference>
<dbReference type="PROSITE" id="PS50967">
    <property type="entry name" value="HRDC"/>
    <property type="match status" value="1"/>
</dbReference>
<dbReference type="PANTHER" id="PTHR12124">
    <property type="entry name" value="POLYMYOSITIS/SCLERODERMA AUTOANTIGEN-RELATED"/>
    <property type="match status" value="1"/>
</dbReference>
<dbReference type="InterPro" id="IPR036397">
    <property type="entry name" value="RNaseH_sf"/>
</dbReference>
<dbReference type="FunFam" id="3.30.420.10:FF:000059">
    <property type="entry name" value="Exosome complex exonuclease Rrp6"/>
    <property type="match status" value="1"/>
</dbReference>
<reference evidence="11 12" key="1">
    <citation type="journal article" date="2012" name="Science">
        <title>The Paleozoic origin of enzymatic lignin decomposition reconstructed from 31 fungal genomes.</title>
        <authorList>
            <person name="Floudas D."/>
            <person name="Binder M."/>
            <person name="Riley R."/>
            <person name="Barry K."/>
            <person name="Blanchette R.A."/>
            <person name="Henrissat B."/>
            <person name="Martinez A.T."/>
            <person name="Otillar R."/>
            <person name="Spatafora J.W."/>
            <person name="Yadav J.S."/>
            <person name="Aerts A."/>
            <person name="Benoit I."/>
            <person name="Boyd A."/>
            <person name="Carlson A."/>
            <person name="Copeland A."/>
            <person name="Coutinho P.M."/>
            <person name="de Vries R.P."/>
            <person name="Ferreira P."/>
            <person name="Findley K."/>
            <person name="Foster B."/>
            <person name="Gaskell J."/>
            <person name="Glotzer D."/>
            <person name="Gorecki P."/>
            <person name="Heitman J."/>
            <person name="Hesse C."/>
            <person name="Hori C."/>
            <person name="Igarashi K."/>
            <person name="Jurgens J.A."/>
            <person name="Kallen N."/>
            <person name="Kersten P."/>
            <person name="Kohler A."/>
            <person name="Kuees U."/>
            <person name="Kumar T.K.A."/>
            <person name="Kuo A."/>
            <person name="LaButti K."/>
            <person name="Larrondo L.F."/>
            <person name="Lindquist E."/>
            <person name="Ling A."/>
            <person name="Lombard V."/>
            <person name="Lucas S."/>
            <person name="Lundell T."/>
            <person name="Martin R."/>
            <person name="McLaughlin D.J."/>
            <person name="Morgenstern I."/>
            <person name="Morin E."/>
            <person name="Murat C."/>
            <person name="Nagy L.G."/>
            <person name="Nolan M."/>
            <person name="Ohm R.A."/>
            <person name="Patyshakuliyeva A."/>
            <person name="Rokas A."/>
            <person name="Ruiz-Duenas F.J."/>
            <person name="Sabat G."/>
            <person name="Salamov A."/>
            <person name="Samejima M."/>
            <person name="Schmutz J."/>
            <person name="Slot J.C."/>
            <person name="St John F."/>
            <person name="Stenlid J."/>
            <person name="Sun H."/>
            <person name="Sun S."/>
            <person name="Syed K."/>
            <person name="Tsang A."/>
            <person name="Wiebenga A."/>
            <person name="Young D."/>
            <person name="Pisabarro A."/>
            <person name="Eastwood D.C."/>
            <person name="Martin F."/>
            <person name="Cullen D."/>
            <person name="Grigoriev I.V."/>
            <person name="Hibbett D.S."/>
        </authorList>
    </citation>
    <scope>NUCLEOTIDE SEQUENCE</scope>
    <source>
        <strain evidence="12">FP-58527</strain>
    </source>
</reference>
<feature type="region of interest" description="Disordered" evidence="9">
    <location>
        <begin position="126"/>
        <end position="149"/>
    </location>
</feature>
<evidence type="ECO:0000256" key="1">
    <source>
        <dbReference type="ARBA" id="ARBA00004123"/>
    </source>
</evidence>
<evidence type="ECO:0000313" key="11">
    <source>
        <dbReference type="EMBL" id="EPS98616.1"/>
    </source>
</evidence>
<evidence type="ECO:0000256" key="5">
    <source>
        <dbReference type="ARBA" id="ARBA00022835"/>
    </source>
</evidence>
<evidence type="ECO:0000256" key="2">
    <source>
        <dbReference type="ARBA" id="ARBA00022552"/>
    </source>
</evidence>
<feature type="compositionally biased region" description="Polar residues" evidence="9">
    <location>
        <begin position="843"/>
        <end position="854"/>
    </location>
</feature>
<evidence type="ECO:0000256" key="4">
    <source>
        <dbReference type="ARBA" id="ARBA00022801"/>
    </source>
</evidence>
<dbReference type="GO" id="GO:0071037">
    <property type="term" value="P:nuclear polyadenylation-dependent snRNA catabolic process"/>
    <property type="evidence" value="ECO:0007669"/>
    <property type="project" value="TreeGrafter"/>
</dbReference>
<dbReference type="STRING" id="743788.S8E071"/>
<keyword evidence="3" id="KW-0540">Nuclease</keyword>
<dbReference type="HOGENOM" id="CLU_010129_3_0_1"/>
<keyword evidence="6" id="KW-0269">Exonuclease</keyword>
<dbReference type="InterPro" id="IPR049559">
    <property type="entry name" value="Rrp6p-like_exo"/>
</dbReference>
<evidence type="ECO:0000256" key="3">
    <source>
        <dbReference type="ARBA" id="ARBA00022722"/>
    </source>
</evidence>
<dbReference type="InterPro" id="IPR010997">
    <property type="entry name" value="HRDC-like_sf"/>
</dbReference>
<dbReference type="GO" id="GO:0071036">
    <property type="term" value="P:nuclear polyadenylation-dependent snoRNA catabolic process"/>
    <property type="evidence" value="ECO:0007669"/>
    <property type="project" value="TreeGrafter"/>
</dbReference>
<dbReference type="InParanoid" id="S8E071"/>
<dbReference type="eggNOG" id="KOG2206">
    <property type="taxonomic scope" value="Eukaryota"/>
</dbReference>
<dbReference type="GO" id="GO:0071044">
    <property type="term" value="P:histone mRNA catabolic process"/>
    <property type="evidence" value="ECO:0007669"/>
    <property type="project" value="TreeGrafter"/>
</dbReference>
<dbReference type="GO" id="GO:0071039">
    <property type="term" value="P:nuclear polyadenylation-dependent CUT catabolic process"/>
    <property type="evidence" value="ECO:0007669"/>
    <property type="project" value="TreeGrafter"/>
</dbReference>
<dbReference type="InterPro" id="IPR002562">
    <property type="entry name" value="3'-5'_exonuclease_dom"/>
</dbReference>
<dbReference type="Pfam" id="PF08066">
    <property type="entry name" value="PMC2NT"/>
    <property type="match status" value="1"/>
</dbReference>
<dbReference type="InterPro" id="IPR045092">
    <property type="entry name" value="Rrp6-like"/>
</dbReference>
<dbReference type="GO" id="GO:0000176">
    <property type="term" value="C:nuclear exosome (RNase complex)"/>
    <property type="evidence" value="ECO:0007669"/>
    <property type="project" value="InterPro"/>
</dbReference>
<feature type="compositionally biased region" description="Polar residues" evidence="9">
    <location>
        <begin position="710"/>
        <end position="720"/>
    </location>
</feature>
<protein>
    <recommendedName>
        <fullName evidence="10">HRDC domain-containing protein</fullName>
    </recommendedName>
</protein>
<dbReference type="Gene3D" id="3.30.420.10">
    <property type="entry name" value="Ribonuclease H-like superfamily/Ribonuclease H"/>
    <property type="match status" value="1"/>
</dbReference>
<proteinExistence type="inferred from homology"/>
<dbReference type="FunFam" id="1.10.150.80:FF:000001">
    <property type="entry name" value="Putative exosome component 10"/>
    <property type="match status" value="1"/>
</dbReference>
<dbReference type="Pfam" id="PF01612">
    <property type="entry name" value="DNA_pol_A_exo1"/>
    <property type="match status" value="1"/>
</dbReference>
<accession>S8E071</accession>